<evidence type="ECO:0000256" key="1">
    <source>
        <dbReference type="ARBA" id="ARBA00004429"/>
    </source>
</evidence>
<dbReference type="CDD" id="cd06261">
    <property type="entry name" value="TM_PBP2"/>
    <property type="match status" value="1"/>
</dbReference>
<comment type="subcellular location">
    <subcellularLocation>
        <location evidence="1">Cell inner membrane</location>
        <topology evidence="1">Multi-pass membrane protein</topology>
    </subcellularLocation>
    <subcellularLocation>
        <location evidence="11">Cell membrane</location>
        <topology evidence="11">Multi-pass membrane protein</topology>
    </subcellularLocation>
</comment>
<evidence type="ECO:0000313" key="14">
    <source>
        <dbReference type="Proteomes" id="UP000319941"/>
    </source>
</evidence>
<keyword evidence="14" id="KW-1185">Reference proteome</keyword>
<proteinExistence type="inferred from homology"/>
<dbReference type="GO" id="GO:0043190">
    <property type="term" value="C:ATP-binding cassette (ABC) transporter complex"/>
    <property type="evidence" value="ECO:0007669"/>
    <property type="project" value="InterPro"/>
</dbReference>
<evidence type="ECO:0000256" key="9">
    <source>
        <dbReference type="ARBA" id="ARBA00023136"/>
    </source>
</evidence>
<dbReference type="RefSeq" id="WP_035160365.1">
    <property type="nucleotide sequence ID" value="NZ_CAWOWR010000024.1"/>
</dbReference>
<accession>A0A558HFH4</accession>
<dbReference type="AlphaFoldDB" id="A0A558HFH4"/>
<evidence type="ECO:0000313" key="13">
    <source>
        <dbReference type="EMBL" id="TVU67857.1"/>
    </source>
</evidence>
<dbReference type="PANTHER" id="PTHR30614">
    <property type="entry name" value="MEMBRANE COMPONENT OF AMINO ACID ABC TRANSPORTER"/>
    <property type="match status" value="1"/>
</dbReference>
<keyword evidence="5" id="KW-0997">Cell inner membrane</keyword>
<keyword evidence="8 11" id="KW-1133">Transmembrane helix</keyword>
<evidence type="ECO:0000256" key="11">
    <source>
        <dbReference type="RuleBase" id="RU363032"/>
    </source>
</evidence>
<feature type="transmembrane region" description="Helical" evidence="11">
    <location>
        <begin position="176"/>
        <end position="196"/>
    </location>
</feature>
<evidence type="ECO:0000256" key="4">
    <source>
        <dbReference type="ARBA" id="ARBA00022475"/>
    </source>
</evidence>
<dbReference type="NCBIfam" id="TIGR01726">
    <property type="entry name" value="HEQRo_perm_3TM"/>
    <property type="match status" value="1"/>
</dbReference>
<dbReference type="PROSITE" id="PS50928">
    <property type="entry name" value="ABC_TM1"/>
    <property type="match status" value="1"/>
</dbReference>
<reference evidence="13 14" key="1">
    <citation type="submission" date="2019-07" db="EMBL/GenBank/DDBJ databases">
        <title>Diversity of Bacteria from Kongsfjorden, Arctic.</title>
        <authorList>
            <person name="Yu Y."/>
        </authorList>
    </citation>
    <scope>NUCLEOTIDE SEQUENCE [LARGE SCALE GENOMIC DNA]</scope>
    <source>
        <strain evidence="13 14">SM1923</strain>
    </source>
</reference>
<keyword evidence="4" id="KW-1003">Cell membrane</keyword>
<evidence type="ECO:0000256" key="5">
    <source>
        <dbReference type="ARBA" id="ARBA00022519"/>
    </source>
</evidence>
<dbReference type="InterPro" id="IPR043429">
    <property type="entry name" value="ArtM/GltK/GlnP/TcyL/YhdX-like"/>
</dbReference>
<protein>
    <recommendedName>
        <fullName evidence="10">Arginine ABC transporter permease protein ArtM</fullName>
    </recommendedName>
</protein>
<evidence type="ECO:0000256" key="3">
    <source>
        <dbReference type="ARBA" id="ARBA00022448"/>
    </source>
</evidence>
<dbReference type="InterPro" id="IPR010065">
    <property type="entry name" value="AA_ABC_transptr_permease_3TM"/>
</dbReference>
<organism evidence="13 14">
    <name type="scientific">Cobetia crustatorum</name>
    <dbReference type="NCBI Taxonomy" id="553385"/>
    <lineage>
        <taxon>Bacteria</taxon>
        <taxon>Pseudomonadati</taxon>
        <taxon>Pseudomonadota</taxon>
        <taxon>Gammaproteobacteria</taxon>
        <taxon>Oceanospirillales</taxon>
        <taxon>Halomonadaceae</taxon>
        <taxon>Cobetia</taxon>
    </lineage>
</organism>
<dbReference type="OrthoDB" id="4404959at2"/>
<comment type="similarity">
    <text evidence="2">Belongs to the binding-protein-dependent transport system permease family. HisMQ subfamily.</text>
</comment>
<dbReference type="Pfam" id="PF00528">
    <property type="entry name" value="BPD_transp_1"/>
    <property type="match status" value="1"/>
</dbReference>
<dbReference type="InterPro" id="IPR035906">
    <property type="entry name" value="MetI-like_sf"/>
</dbReference>
<feature type="transmembrane region" description="Helical" evidence="11">
    <location>
        <begin position="216"/>
        <end position="235"/>
    </location>
</feature>
<evidence type="ECO:0000256" key="6">
    <source>
        <dbReference type="ARBA" id="ARBA00022692"/>
    </source>
</evidence>
<dbReference type="InterPro" id="IPR000515">
    <property type="entry name" value="MetI-like"/>
</dbReference>
<feature type="transmembrane region" description="Helical" evidence="11">
    <location>
        <begin position="27"/>
        <end position="48"/>
    </location>
</feature>
<keyword evidence="9 11" id="KW-0472">Membrane</keyword>
<dbReference type="Proteomes" id="UP000319941">
    <property type="component" value="Unassembled WGS sequence"/>
</dbReference>
<gene>
    <name evidence="13" type="ORF">FQP86_15625</name>
</gene>
<feature type="transmembrane region" description="Helical" evidence="11">
    <location>
        <begin position="116"/>
        <end position="135"/>
    </location>
</feature>
<evidence type="ECO:0000256" key="7">
    <source>
        <dbReference type="ARBA" id="ARBA00022970"/>
    </source>
</evidence>
<comment type="caution">
    <text evidence="13">The sequence shown here is derived from an EMBL/GenBank/DDBJ whole genome shotgun (WGS) entry which is preliminary data.</text>
</comment>
<dbReference type="GO" id="GO:0006865">
    <property type="term" value="P:amino acid transport"/>
    <property type="evidence" value="ECO:0007669"/>
    <property type="project" value="UniProtKB-KW"/>
</dbReference>
<dbReference type="SUPFAM" id="SSF161098">
    <property type="entry name" value="MetI-like"/>
    <property type="match status" value="1"/>
</dbReference>
<keyword evidence="6 11" id="KW-0812">Transmembrane</keyword>
<evidence type="ECO:0000256" key="2">
    <source>
        <dbReference type="ARBA" id="ARBA00010072"/>
    </source>
</evidence>
<evidence type="ECO:0000259" key="12">
    <source>
        <dbReference type="PROSITE" id="PS50928"/>
    </source>
</evidence>
<evidence type="ECO:0000256" key="10">
    <source>
        <dbReference type="ARBA" id="ARBA00040319"/>
    </source>
</evidence>
<keyword evidence="7" id="KW-0029">Amino-acid transport</keyword>
<dbReference type="STRING" id="553385.GCA_000591415_03318"/>
<dbReference type="GO" id="GO:0022857">
    <property type="term" value="F:transmembrane transporter activity"/>
    <property type="evidence" value="ECO:0007669"/>
    <property type="project" value="InterPro"/>
</dbReference>
<sequence length="250" mass="28601">MINDVLSQNYIFTATTLWHYWDGLVTTVQLVFLSLIIGLILAVPLAILRGSRRRWIKMPVYLYTYVFRGTPLLIQLYLIYYGVVFFDGFDVSYGLGSVHIPSIQQTWLWDYFRDPFVPAMLAFVLNTAAYTTEIFHGAIQSTPKGEMEAARAYGMSRGKMMRRIIMPSAFRRALPAYGNEVIFMLHASAICSVVTLLDLTGAARDIYARFYAPFEAFLFVAAIYLCLTFTIIAIFRQLEKRLLAHLRPLS</sequence>
<feature type="transmembrane region" description="Helical" evidence="11">
    <location>
        <begin position="60"/>
        <end position="83"/>
    </location>
</feature>
<feature type="domain" description="ABC transmembrane type-1" evidence="12">
    <location>
        <begin position="24"/>
        <end position="235"/>
    </location>
</feature>
<dbReference type="EMBL" id="VNFH01000012">
    <property type="protein sequence ID" value="TVU67857.1"/>
    <property type="molecule type" value="Genomic_DNA"/>
</dbReference>
<dbReference type="Gene3D" id="1.10.3720.10">
    <property type="entry name" value="MetI-like"/>
    <property type="match status" value="1"/>
</dbReference>
<evidence type="ECO:0000256" key="8">
    <source>
        <dbReference type="ARBA" id="ARBA00022989"/>
    </source>
</evidence>
<name>A0A558HFH4_9GAMM</name>
<keyword evidence="3 11" id="KW-0813">Transport</keyword>
<dbReference type="PANTHER" id="PTHR30614:SF10">
    <property type="entry name" value="ARGININE ABC TRANSPORTER PERMEASE PROTEIN ARTM"/>
    <property type="match status" value="1"/>
</dbReference>